<dbReference type="InterPro" id="IPR006612">
    <property type="entry name" value="THAP_Znf"/>
</dbReference>
<dbReference type="PROSITE" id="PS50950">
    <property type="entry name" value="ZF_THAP"/>
    <property type="match status" value="1"/>
</dbReference>
<dbReference type="GO" id="GO:0003677">
    <property type="term" value="F:DNA binding"/>
    <property type="evidence" value="ECO:0007669"/>
    <property type="project" value="UniProtKB-UniRule"/>
</dbReference>
<dbReference type="InterPro" id="IPR026521">
    <property type="entry name" value="THAP2"/>
</dbReference>
<dbReference type="Pfam" id="PF05485">
    <property type="entry name" value="THAP"/>
    <property type="match status" value="1"/>
</dbReference>
<evidence type="ECO:0000256" key="4">
    <source>
        <dbReference type="ARBA" id="ARBA00023125"/>
    </source>
</evidence>
<keyword evidence="2 5" id="KW-0863">Zinc-finger</keyword>
<comment type="caution">
    <text evidence="7">The sequence shown here is derived from an EMBL/GenBank/DDBJ whole genome shotgun (WGS) entry which is preliminary data.</text>
</comment>
<keyword evidence="1" id="KW-0479">Metal-binding</keyword>
<evidence type="ECO:0000256" key="2">
    <source>
        <dbReference type="ARBA" id="ARBA00022771"/>
    </source>
</evidence>
<dbReference type="GO" id="GO:0008270">
    <property type="term" value="F:zinc ion binding"/>
    <property type="evidence" value="ECO:0007669"/>
    <property type="project" value="UniProtKB-KW"/>
</dbReference>
<dbReference type="AlphaFoldDB" id="A0AAN9G3N6"/>
<keyword evidence="3" id="KW-0862">Zinc</keyword>
<evidence type="ECO:0000313" key="7">
    <source>
        <dbReference type="EMBL" id="KAK7092795.1"/>
    </source>
</evidence>
<dbReference type="SMART" id="SM00692">
    <property type="entry name" value="DM3"/>
    <property type="match status" value="1"/>
</dbReference>
<reference evidence="7 8" key="1">
    <citation type="submission" date="2024-02" db="EMBL/GenBank/DDBJ databases">
        <title>Chromosome-scale genome assembly of the rough periwinkle Littorina saxatilis.</title>
        <authorList>
            <person name="De Jode A."/>
            <person name="Faria R."/>
            <person name="Formenti G."/>
            <person name="Sims Y."/>
            <person name="Smith T.P."/>
            <person name="Tracey A."/>
            <person name="Wood J.M.D."/>
            <person name="Zagrodzka Z.B."/>
            <person name="Johannesson K."/>
            <person name="Butlin R.K."/>
            <person name="Leder E.H."/>
        </authorList>
    </citation>
    <scope>NUCLEOTIDE SEQUENCE [LARGE SCALE GENOMIC DNA]</scope>
    <source>
        <strain evidence="7">Snail1</strain>
        <tissue evidence="7">Muscle</tissue>
    </source>
</reference>
<evidence type="ECO:0000256" key="1">
    <source>
        <dbReference type="ARBA" id="ARBA00022723"/>
    </source>
</evidence>
<dbReference type="SUPFAM" id="SSF57716">
    <property type="entry name" value="Glucocorticoid receptor-like (DNA-binding domain)"/>
    <property type="match status" value="1"/>
</dbReference>
<evidence type="ECO:0000313" key="8">
    <source>
        <dbReference type="Proteomes" id="UP001374579"/>
    </source>
</evidence>
<feature type="domain" description="THAP-type" evidence="6">
    <location>
        <begin position="1"/>
        <end position="85"/>
    </location>
</feature>
<dbReference type="Gene3D" id="6.20.210.20">
    <property type="entry name" value="THAP domain"/>
    <property type="match status" value="1"/>
</dbReference>
<keyword evidence="4 5" id="KW-0238">DNA-binding</keyword>
<sequence length="131" mass="15001">MPQCVAWGCHYRTDGKGLKGKETGTTVHRFPKDPERRNIWTRALRREGFQATNTMVLCSSHFEESCFDRFGQTTRLVKTAVPTLFDFPQHLQVKKQQTRRAPAARTVTLTEDDPPCTVFHNRYCLLQAGSS</sequence>
<dbReference type="SMART" id="SM00980">
    <property type="entry name" value="THAP"/>
    <property type="match status" value="1"/>
</dbReference>
<dbReference type="EMBL" id="JBAMIC010000021">
    <property type="protein sequence ID" value="KAK7092795.1"/>
    <property type="molecule type" value="Genomic_DNA"/>
</dbReference>
<dbReference type="PANTHER" id="PTHR47696">
    <property type="entry name" value="THAP DOMAIN-CONTAINING PROTEIN 2"/>
    <property type="match status" value="1"/>
</dbReference>
<dbReference type="PANTHER" id="PTHR47696:SF1">
    <property type="entry name" value="THAP DOMAIN-CONTAINING PROTEIN 2"/>
    <property type="match status" value="1"/>
</dbReference>
<name>A0AAN9G3N6_9CAEN</name>
<dbReference type="Proteomes" id="UP001374579">
    <property type="component" value="Unassembled WGS sequence"/>
</dbReference>
<gene>
    <name evidence="7" type="ORF">V1264_008486</name>
</gene>
<keyword evidence="8" id="KW-1185">Reference proteome</keyword>
<protein>
    <recommendedName>
        <fullName evidence="6">THAP-type domain-containing protein</fullName>
    </recommendedName>
</protein>
<organism evidence="7 8">
    <name type="scientific">Littorina saxatilis</name>
    <dbReference type="NCBI Taxonomy" id="31220"/>
    <lineage>
        <taxon>Eukaryota</taxon>
        <taxon>Metazoa</taxon>
        <taxon>Spiralia</taxon>
        <taxon>Lophotrochozoa</taxon>
        <taxon>Mollusca</taxon>
        <taxon>Gastropoda</taxon>
        <taxon>Caenogastropoda</taxon>
        <taxon>Littorinimorpha</taxon>
        <taxon>Littorinoidea</taxon>
        <taxon>Littorinidae</taxon>
        <taxon>Littorina</taxon>
    </lineage>
</organism>
<dbReference type="InterPro" id="IPR038441">
    <property type="entry name" value="THAP_Znf_sf"/>
</dbReference>
<evidence type="ECO:0000259" key="6">
    <source>
        <dbReference type="PROSITE" id="PS50950"/>
    </source>
</evidence>
<evidence type="ECO:0000256" key="5">
    <source>
        <dbReference type="PROSITE-ProRule" id="PRU00309"/>
    </source>
</evidence>
<evidence type="ECO:0000256" key="3">
    <source>
        <dbReference type="ARBA" id="ARBA00022833"/>
    </source>
</evidence>
<accession>A0AAN9G3N6</accession>
<proteinExistence type="predicted"/>